<evidence type="ECO:0000259" key="8">
    <source>
        <dbReference type="Pfam" id="PF23247"/>
    </source>
</evidence>
<keyword evidence="1" id="KW-0433">Leucine-rich repeat</keyword>
<accession>A0AAW1KYG6</accession>
<dbReference type="Proteomes" id="UP001443914">
    <property type="component" value="Unassembled WGS sequence"/>
</dbReference>
<dbReference type="InterPro" id="IPR002182">
    <property type="entry name" value="NB-ARC"/>
</dbReference>
<dbReference type="PRINTS" id="PR00364">
    <property type="entry name" value="DISEASERSIST"/>
</dbReference>
<feature type="domain" description="R13L1/DRL21-like LRR repeat region" evidence="10">
    <location>
        <begin position="707"/>
        <end position="845"/>
    </location>
</feature>
<sequence>MAETLLIEVGKTLAVDAAKALAHSIIGRASEEIRLAWGFRNELEKLRRKFEYVEAFLEDLGRSKQAHQSKLVDAWLNRFKNVAYMADNVMDEYAYEMLRRKLQLKLKMNDGFSKKFRNCFTLSSNNVVFRIRMSLKVREMLSLFDELDVEAKAIGLSQVEVAREVVRATSLINSGWNQAREHASGVDGCNGFVGRKDDERKLIETLCVSFNDVNQLPMAAIVGIGGLGKTTLARRLYDHHEIDTQFGDSKVWICVSKNFNITRLLNEMVEAVTSNKGDLSNKDGILRKLEEKLKGKKFFLVLDDVWNEDQALWDSLRESLQRIGGLPGSVILITTRNKEVPNAARAIYTHELVGLSEDESWDLFKHKVSIIDVSDLEEIGKNIVNKCKGVPLAINVIGCLLKSKQHSRREWEAIETSGLWELPQGRNQILPSLLLSFNHLPSPSLKQCFAFCAIFQKDRVIEKDVLIALWSAQGFLHVPSSETRNLTEECIGEEICSVLLNNLFLQEKEIEQDEVLSYKMHDLMHDLAIYVSRDLLLIKEVEDRQKKGDYRHLVFTSKKDEHELLFESPEAKTLRKLRTISFEGVVHSSNWWVHARYLRTLVLRSTELSEVPPAIELLKHLRFLDLSDNPIRMLPDSICKLYHLETLGLIDCKKLTKLPTVLARLVNLRHILTTTPMYASKGLAELKNMQTLPHLALDDDAQGWTVDELGCLHELRGEICIHGLEHVQDREQANKAAFYRNDKVMKLTLTWAKDREETSQGNSDEDVLDGLQPHPGITSLELKNFYGITFPSWIMNMAVVTPELIGGNARALNSLTMLKLQNCKNCQTLPTLGHLPFLRTLILTELDVETIGSDFYASSNKCNYDPGNCSVKAFQSLRKLVISSFPRLTTWMLPSEEVTIVFPCLERLRVKDCHVLKTVPALHCESLTHLKLHKLSSLESLDIVKVCTGLTSLHMCGMSLLTHLPDELANCRNLQKLEIVDFEKLVSLPSLQSLGSLQSLAINSRALITLPDDLFQGLSSLHNLHIYGCTDLTSFPRSVLELTSLKKLWIFRCELENAIPTELSMFRGLSELVISNYSTVSLRAMLEAVEQLPLLKLLGIDGFEDEQQMEEYFSDMTPFLRLQNLKELTLMGSSEIRSLPEQLGLLTRITSLNIWLFEDLEEISEWICSLSSLESLELRLCPSLKCLPSKEALLRLTKLRRLLVIDCPLLTESYVKDKGPEWHKVEHLNYIEVDGEEIY</sequence>
<dbReference type="EMBL" id="JBDFQZ010000005">
    <property type="protein sequence ID" value="KAK9725922.1"/>
    <property type="molecule type" value="Genomic_DNA"/>
</dbReference>
<dbReference type="InterPro" id="IPR003591">
    <property type="entry name" value="Leu-rich_rpt_typical-subtyp"/>
</dbReference>
<dbReference type="Pfam" id="PF25019">
    <property type="entry name" value="LRR_R13L1-DRL21"/>
    <property type="match status" value="1"/>
</dbReference>
<protein>
    <submittedName>
        <fullName evidence="11">Uncharacterized protein</fullName>
    </submittedName>
</protein>
<evidence type="ECO:0000313" key="12">
    <source>
        <dbReference type="Proteomes" id="UP001443914"/>
    </source>
</evidence>
<evidence type="ECO:0000259" key="9">
    <source>
        <dbReference type="Pfam" id="PF23559"/>
    </source>
</evidence>
<keyword evidence="5" id="KW-0067">ATP-binding</keyword>
<dbReference type="InterPro" id="IPR032675">
    <property type="entry name" value="LRR_dom_sf"/>
</dbReference>
<keyword evidence="12" id="KW-1185">Reference proteome</keyword>
<dbReference type="Pfam" id="PF23247">
    <property type="entry name" value="LRR_RPS2"/>
    <property type="match status" value="1"/>
</dbReference>
<keyword evidence="2" id="KW-0677">Repeat</keyword>
<evidence type="ECO:0000259" key="10">
    <source>
        <dbReference type="Pfam" id="PF25019"/>
    </source>
</evidence>
<dbReference type="Pfam" id="PF18052">
    <property type="entry name" value="Rx_N"/>
    <property type="match status" value="1"/>
</dbReference>
<dbReference type="InterPro" id="IPR056789">
    <property type="entry name" value="LRR_R13L1-DRL21"/>
</dbReference>
<evidence type="ECO:0000256" key="4">
    <source>
        <dbReference type="ARBA" id="ARBA00022821"/>
    </source>
</evidence>
<dbReference type="PROSITE" id="PS51450">
    <property type="entry name" value="LRR"/>
    <property type="match status" value="1"/>
</dbReference>
<evidence type="ECO:0000256" key="2">
    <source>
        <dbReference type="ARBA" id="ARBA00022737"/>
    </source>
</evidence>
<comment type="caution">
    <text evidence="11">The sequence shown here is derived from an EMBL/GenBank/DDBJ whole genome shotgun (WGS) entry which is preliminary data.</text>
</comment>
<dbReference type="Pfam" id="PF23559">
    <property type="entry name" value="WHD_DRP"/>
    <property type="match status" value="1"/>
</dbReference>
<dbReference type="Gene3D" id="1.20.5.4130">
    <property type="match status" value="1"/>
</dbReference>
<dbReference type="InterPro" id="IPR036388">
    <property type="entry name" value="WH-like_DNA-bd_sf"/>
</dbReference>
<dbReference type="Gene3D" id="3.80.10.10">
    <property type="entry name" value="Ribonuclease Inhibitor"/>
    <property type="match status" value="2"/>
</dbReference>
<dbReference type="Pfam" id="PF00931">
    <property type="entry name" value="NB-ARC"/>
    <property type="match status" value="1"/>
</dbReference>
<dbReference type="AlphaFoldDB" id="A0AAW1KYG6"/>
<keyword evidence="4" id="KW-0611">Plant defense</keyword>
<dbReference type="InterPro" id="IPR041118">
    <property type="entry name" value="Rx_N"/>
</dbReference>
<proteinExistence type="predicted"/>
<dbReference type="InterPro" id="IPR057135">
    <property type="entry name" value="At4g27190-like_LRR"/>
</dbReference>
<feature type="domain" description="Disease resistance protein At4g27190-like leucine-rich repeats" evidence="8">
    <location>
        <begin position="868"/>
        <end position="1002"/>
    </location>
</feature>
<evidence type="ECO:0000256" key="5">
    <source>
        <dbReference type="ARBA" id="ARBA00022840"/>
    </source>
</evidence>
<dbReference type="SUPFAM" id="SSF52058">
    <property type="entry name" value="L domain-like"/>
    <property type="match status" value="2"/>
</dbReference>
<dbReference type="InterPro" id="IPR042197">
    <property type="entry name" value="Apaf_helical"/>
</dbReference>
<dbReference type="InterPro" id="IPR058922">
    <property type="entry name" value="WHD_DRP"/>
</dbReference>
<evidence type="ECO:0000259" key="6">
    <source>
        <dbReference type="Pfam" id="PF00931"/>
    </source>
</evidence>
<feature type="domain" description="Disease resistance N-terminal" evidence="7">
    <location>
        <begin position="25"/>
        <end position="109"/>
    </location>
</feature>
<reference evidence="11 12" key="1">
    <citation type="submission" date="2024-03" db="EMBL/GenBank/DDBJ databases">
        <title>WGS assembly of Saponaria officinalis var. Norfolk2.</title>
        <authorList>
            <person name="Jenkins J."/>
            <person name="Shu S."/>
            <person name="Grimwood J."/>
            <person name="Barry K."/>
            <person name="Goodstein D."/>
            <person name="Schmutz J."/>
            <person name="Leebens-Mack J."/>
            <person name="Osbourn A."/>
        </authorList>
    </citation>
    <scope>NUCLEOTIDE SEQUENCE [LARGE SCALE GENOMIC DNA]</scope>
    <source>
        <strain evidence="12">cv. Norfolk2</strain>
        <strain evidence="11">JIC</strain>
        <tissue evidence="11">Leaf</tissue>
    </source>
</reference>
<dbReference type="GO" id="GO:0051707">
    <property type="term" value="P:response to other organism"/>
    <property type="evidence" value="ECO:0007669"/>
    <property type="project" value="UniProtKB-ARBA"/>
</dbReference>
<dbReference type="Gene3D" id="1.10.8.430">
    <property type="entry name" value="Helical domain of apoptotic protease-activating factors"/>
    <property type="match status" value="1"/>
</dbReference>
<evidence type="ECO:0000313" key="11">
    <source>
        <dbReference type="EMBL" id="KAK9725923.1"/>
    </source>
</evidence>
<keyword evidence="3" id="KW-0547">Nucleotide-binding</keyword>
<dbReference type="PANTHER" id="PTHR36766">
    <property type="entry name" value="PLANT BROAD-SPECTRUM MILDEW RESISTANCE PROTEIN RPW8"/>
    <property type="match status" value="1"/>
</dbReference>
<dbReference type="SUPFAM" id="SSF52540">
    <property type="entry name" value="P-loop containing nucleoside triphosphate hydrolases"/>
    <property type="match status" value="1"/>
</dbReference>
<organism evidence="11 12">
    <name type="scientific">Saponaria officinalis</name>
    <name type="common">Common soapwort</name>
    <name type="synonym">Lychnis saponaria</name>
    <dbReference type="NCBI Taxonomy" id="3572"/>
    <lineage>
        <taxon>Eukaryota</taxon>
        <taxon>Viridiplantae</taxon>
        <taxon>Streptophyta</taxon>
        <taxon>Embryophyta</taxon>
        <taxon>Tracheophyta</taxon>
        <taxon>Spermatophyta</taxon>
        <taxon>Magnoliopsida</taxon>
        <taxon>eudicotyledons</taxon>
        <taxon>Gunneridae</taxon>
        <taxon>Pentapetalae</taxon>
        <taxon>Caryophyllales</taxon>
        <taxon>Caryophyllaceae</taxon>
        <taxon>Caryophylleae</taxon>
        <taxon>Saponaria</taxon>
    </lineage>
</organism>
<gene>
    <name evidence="11" type="ORF">RND81_05G177800</name>
</gene>
<dbReference type="InterPro" id="IPR027417">
    <property type="entry name" value="P-loop_NTPase"/>
</dbReference>
<feature type="domain" description="Disease resistance protein winged helix" evidence="9">
    <location>
        <begin position="454"/>
        <end position="528"/>
    </location>
</feature>
<dbReference type="Gene3D" id="1.10.10.10">
    <property type="entry name" value="Winged helix-like DNA-binding domain superfamily/Winged helix DNA-binding domain"/>
    <property type="match status" value="1"/>
</dbReference>
<dbReference type="EMBL" id="JBDFQZ010000005">
    <property type="protein sequence ID" value="KAK9725923.1"/>
    <property type="molecule type" value="Genomic_DNA"/>
</dbReference>
<name>A0AAW1KYG6_SAPOF</name>
<evidence type="ECO:0000256" key="3">
    <source>
        <dbReference type="ARBA" id="ARBA00022741"/>
    </source>
</evidence>
<evidence type="ECO:0000259" key="7">
    <source>
        <dbReference type="Pfam" id="PF18052"/>
    </source>
</evidence>
<dbReference type="GO" id="GO:0006952">
    <property type="term" value="P:defense response"/>
    <property type="evidence" value="ECO:0007669"/>
    <property type="project" value="UniProtKB-KW"/>
</dbReference>
<dbReference type="GO" id="GO:0043531">
    <property type="term" value="F:ADP binding"/>
    <property type="evidence" value="ECO:0007669"/>
    <property type="project" value="InterPro"/>
</dbReference>
<dbReference type="Gene3D" id="3.40.50.300">
    <property type="entry name" value="P-loop containing nucleotide triphosphate hydrolases"/>
    <property type="match status" value="1"/>
</dbReference>
<dbReference type="SMART" id="SM00369">
    <property type="entry name" value="LRR_TYP"/>
    <property type="match status" value="3"/>
</dbReference>
<evidence type="ECO:0000256" key="1">
    <source>
        <dbReference type="ARBA" id="ARBA00022614"/>
    </source>
</evidence>
<dbReference type="PANTHER" id="PTHR36766:SF70">
    <property type="entry name" value="DISEASE RESISTANCE PROTEIN RGA4"/>
    <property type="match status" value="1"/>
</dbReference>
<dbReference type="GO" id="GO:0005524">
    <property type="term" value="F:ATP binding"/>
    <property type="evidence" value="ECO:0007669"/>
    <property type="project" value="UniProtKB-KW"/>
</dbReference>
<feature type="domain" description="NB-ARC" evidence="6">
    <location>
        <begin position="200"/>
        <end position="368"/>
    </location>
</feature>
<dbReference type="InterPro" id="IPR001611">
    <property type="entry name" value="Leu-rich_rpt"/>
</dbReference>